<feature type="domain" description="AraC effector-binding" evidence="1">
    <location>
        <begin position="88"/>
        <end position="248"/>
    </location>
</feature>
<gene>
    <name evidence="2" type="ORF">LS41612_03925</name>
    <name evidence="3" type="ORF">NCTC10338_03995</name>
</gene>
<dbReference type="Pfam" id="PF12674">
    <property type="entry name" value="Zn_ribbon_2"/>
    <property type="match status" value="1"/>
</dbReference>
<dbReference type="SUPFAM" id="SSF55136">
    <property type="entry name" value="Probable bacterial effector-binding domain"/>
    <property type="match status" value="1"/>
</dbReference>
<name>A0A2S0JWY1_LYSSH</name>
<sequence>MQSYCQSCGMPLVHEKLFGTEKEGQVCRDYCTYCYELGAFKQPNVTIHEMIDICVPHLKEEGMAEEEARQMLASFLPRLKRWRTDTGKQPVMKEKQSFHIAGISAKTNNANEITAQAKIPQLWTTYYQQDIAGQLPSPQNNAGMYGLYSDYETDVNGEYTLTLGVEVSADVEVPTGMVIKTIPASKYLVFTSEKGLMPDIVIQAWQDIWAWFANTTEVERTYSGDFELYDERCAQPHEAQVDIYIAIK</sequence>
<dbReference type="Proteomes" id="UP000255295">
    <property type="component" value="Unassembled WGS sequence"/>
</dbReference>
<dbReference type="InterPro" id="IPR025868">
    <property type="entry name" value="Zn_ribbon_dom_put"/>
</dbReference>
<dbReference type="EMBL" id="CP019980">
    <property type="protein sequence ID" value="AVK95474.1"/>
    <property type="molecule type" value="Genomic_DNA"/>
</dbReference>
<dbReference type="InterPro" id="IPR010499">
    <property type="entry name" value="AraC_E-bd"/>
</dbReference>
<accession>A0A2S0JWY1</accession>
<evidence type="ECO:0000313" key="4">
    <source>
        <dbReference type="Proteomes" id="UP000238825"/>
    </source>
</evidence>
<dbReference type="PANTHER" id="PTHR36444:SF2">
    <property type="entry name" value="TRANSCRIPTIONAL REGULATOR PROTEIN YOBU-RELATED"/>
    <property type="match status" value="1"/>
</dbReference>
<dbReference type="GeneID" id="48275335"/>
<dbReference type="SMART" id="SM00871">
    <property type="entry name" value="AraC_E_bind"/>
    <property type="match status" value="1"/>
</dbReference>
<protein>
    <submittedName>
        <fullName evidence="3">DNA-binding protein YobU</fullName>
    </submittedName>
    <submittedName>
        <fullName evidence="2">Transcriptional regulator</fullName>
    </submittedName>
</protein>
<dbReference type="EMBL" id="UFSZ01000001">
    <property type="protein sequence ID" value="SUV18917.1"/>
    <property type="molecule type" value="Genomic_DNA"/>
</dbReference>
<evidence type="ECO:0000259" key="1">
    <source>
        <dbReference type="SMART" id="SM00871"/>
    </source>
</evidence>
<evidence type="ECO:0000313" key="3">
    <source>
        <dbReference type="EMBL" id="SUV18917.1"/>
    </source>
</evidence>
<proteinExistence type="predicted"/>
<dbReference type="PANTHER" id="PTHR36444">
    <property type="entry name" value="TRANSCRIPTIONAL REGULATOR PROTEIN YOBU-RELATED"/>
    <property type="match status" value="1"/>
</dbReference>
<organism evidence="2 4">
    <name type="scientific">Lysinibacillus sphaericus</name>
    <name type="common">Bacillus sphaericus</name>
    <dbReference type="NCBI Taxonomy" id="1421"/>
    <lineage>
        <taxon>Bacteria</taxon>
        <taxon>Bacillati</taxon>
        <taxon>Bacillota</taxon>
        <taxon>Bacilli</taxon>
        <taxon>Bacillales</taxon>
        <taxon>Bacillaceae</taxon>
        <taxon>Lysinibacillus</taxon>
    </lineage>
</organism>
<dbReference type="InterPro" id="IPR011256">
    <property type="entry name" value="Reg_factor_effector_dom_sf"/>
</dbReference>
<reference evidence="3 5" key="2">
    <citation type="submission" date="2018-06" db="EMBL/GenBank/DDBJ databases">
        <authorList>
            <consortium name="Pathogen Informatics"/>
            <person name="Doyle S."/>
        </authorList>
    </citation>
    <scope>NUCLEOTIDE SEQUENCE [LARGE SCALE GENOMIC DNA]</scope>
    <source>
        <strain evidence="3 5">NCTC10338</strain>
    </source>
</reference>
<dbReference type="Proteomes" id="UP000238825">
    <property type="component" value="Chromosome"/>
</dbReference>
<keyword evidence="3" id="KW-0238">DNA-binding</keyword>
<dbReference type="GO" id="GO:0003677">
    <property type="term" value="F:DNA binding"/>
    <property type="evidence" value="ECO:0007669"/>
    <property type="project" value="UniProtKB-KW"/>
</dbReference>
<dbReference type="Gene3D" id="3.20.80.10">
    <property type="entry name" value="Regulatory factor, effector binding domain"/>
    <property type="match status" value="1"/>
</dbReference>
<dbReference type="RefSeq" id="WP_024362325.1">
    <property type="nucleotide sequence ID" value="NZ_BJNS01000029.1"/>
</dbReference>
<reference evidence="2 4" key="1">
    <citation type="submission" date="2017-03" db="EMBL/GenBank/DDBJ databases">
        <title>The whole genome sequencing and assembly of Lysinibacillus sphaericus DSM 28T strain.</title>
        <authorList>
            <person name="Lee Y.-J."/>
            <person name="Yi H."/>
            <person name="Bahn Y.-S."/>
            <person name="Kim J.F."/>
            <person name="Lee D.-W."/>
        </authorList>
    </citation>
    <scope>NUCLEOTIDE SEQUENCE [LARGE SCALE GENOMIC DNA]</scope>
    <source>
        <strain evidence="2 4">DSM 28</strain>
    </source>
</reference>
<dbReference type="Pfam" id="PF14526">
    <property type="entry name" value="Cass2"/>
    <property type="match status" value="1"/>
</dbReference>
<dbReference type="AlphaFoldDB" id="A0A2S0JWY1"/>
<dbReference type="InterPro" id="IPR029441">
    <property type="entry name" value="Cass2"/>
</dbReference>
<evidence type="ECO:0000313" key="5">
    <source>
        <dbReference type="Proteomes" id="UP000255295"/>
    </source>
</evidence>
<dbReference type="InterPro" id="IPR053182">
    <property type="entry name" value="YobU-like_regulator"/>
</dbReference>
<evidence type="ECO:0000313" key="2">
    <source>
        <dbReference type="EMBL" id="AVK95474.1"/>
    </source>
</evidence>